<keyword evidence="1" id="KW-0732">Signal</keyword>
<organism evidence="2 3">
    <name type="scientific">Catellatospora coxensis</name>
    <dbReference type="NCBI Taxonomy" id="310354"/>
    <lineage>
        <taxon>Bacteria</taxon>
        <taxon>Bacillati</taxon>
        <taxon>Actinomycetota</taxon>
        <taxon>Actinomycetes</taxon>
        <taxon>Micromonosporales</taxon>
        <taxon>Micromonosporaceae</taxon>
        <taxon>Catellatospora</taxon>
    </lineage>
</organism>
<sequence>MSFSIRRVAALTVVATLGTLFLTAGSGSAAPAAAVGDATSAAVSAPAGADAARILRELTPGAATAAVDRKALSGQAGVGTLAWSCGSRCDYQDPATFPATYCGQYCYIACGDDAVTIDTAWHGSDYIELRYSNYCQTIWIRGNAYVCCNNVQGAAMSTHPYGNYGTIYGTVYLPAGNGVRYSKMLNDAGRCGRGQIYAAGSAFDWTTCY</sequence>
<evidence type="ECO:0000313" key="3">
    <source>
        <dbReference type="Proteomes" id="UP000630887"/>
    </source>
</evidence>
<dbReference type="EMBL" id="BONI01000026">
    <property type="protein sequence ID" value="GIG06665.1"/>
    <property type="molecule type" value="Genomic_DNA"/>
</dbReference>
<accession>A0A8J3KT74</accession>
<evidence type="ECO:0000256" key="1">
    <source>
        <dbReference type="SAM" id="SignalP"/>
    </source>
</evidence>
<proteinExistence type="predicted"/>
<name>A0A8J3KT74_9ACTN</name>
<reference evidence="2 3" key="1">
    <citation type="submission" date="2021-01" db="EMBL/GenBank/DDBJ databases">
        <title>Whole genome shotgun sequence of Catellatospora coxensis NBRC 107359.</title>
        <authorList>
            <person name="Komaki H."/>
            <person name="Tamura T."/>
        </authorList>
    </citation>
    <scope>NUCLEOTIDE SEQUENCE [LARGE SCALE GENOMIC DNA]</scope>
    <source>
        <strain evidence="2 3">NBRC 107359</strain>
    </source>
</reference>
<gene>
    <name evidence="2" type="ORF">Cco03nite_33650</name>
</gene>
<evidence type="ECO:0008006" key="4">
    <source>
        <dbReference type="Google" id="ProtNLM"/>
    </source>
</evidence>
<feature type="chain" id="PRO_5035179840" description="DUF2690 domain-containing protein" evidence="1">
    <location>
        <begin position="30"/>
        <end position="209"/>
    </location>
</feature>
<protein>
    <recommendedName>
        <fullName evidence="4">DUF2690 domain-containing protein</fullName>
    </recommendedName>
</protein>
<dbReference type="InterPro" id="IPR021224">
    <property type="entry name" value="DUF2690"/>
</dbReference>
<dbReference type="AlphaFoldDB" id="A0A8J3KT74"/>
<keyword evidence="3" id="KW-1185">Reference proteome</keyword>
<dbReference type="Pfam" id="PF10901">
    <property type="entry name" value="DUF2690"/>
    <property type="match status" value="1"/>
</dbReference>
<feature type="signal peptide" evidence="1">
    <location>
        <begin position="1"/>
        <end position="29"/>
    </location>
</feature>
<dbReference type="Proteomes" id="UP000630887">
    <property type="component" value="Unassembled WGS sequence"/>
</dbReference>
<dbReference type="RefSeq" id="WP_203693034.1">
    <property type="nucleotide sequence ID" value="NZ_BONI01000026.1"/>
</dbReference>
<comment type="caution">
    <text evidence="2">The sequence shown here is derived from an EMBL/GenBank/DDBJ whole genome shotgun (WGS) entry which is preliminary data.</text>
</comment>
<evidence type="ECO:0000313" key="2">
    <source>
        <dbReference type="EMBL" id="GIG06665.1"/>
    </source>
</evidence>